<comment type="caution">
    <text evidence="8">The sequence shown here is derived from an EMBL/GenBank/DDBJ whole genome shotgun (WGS) entry which is preliminary data.</text>
</comment>
<feature type="repeat" description="TPR" evidence="5">
    <location>
        <begin position="876"/>
        <end position="909"/>
    </location>
</feature>
<keyword evidence="3 6" id="KW-0238">DNA-binding</keyword>
<comment type="similarity">
    <text evidence="1">Belongs to the AfsR/DnrI/RedD regulatory family.</text>
</comment>
<dbReference type="SMART" id="SM01043">
    <property type="entry name" value="BTAD"/>
    <property type="match status" value="1"/>
</dbReference>
<feature type="domain" description="OmpR/PhoB-type" evidence="7">
    <location>
        <begin position="1"/>
        <end position="93"/>
    </location>
</feature>
<protein>
    <submittedName>
        <fullName evidence="8">SARP family transcriptional regulator</fullName>
    </submittedName>
</protein>
<evidence type="ECO:0000256" key="3">
    <source>
        <dbReference type="ARBA" id="ARBA00023125"/>
    </source>
</evidence>
<organism evidence="8 9">
    <name type="scientific">Actinokineospora globicatena</name>
    <dbReference type="NCBI Taxonomy" id="103729"/>
    <lineage>
        <taxon>Bacteria</taxon>
        <taxon>Bacillati</taxon>
        <taxon>Actinomycetota</taxon>
        <taxon>Actinomycetes</taxon>
        <taxon>Pseudonocardiales</taxon>
        <taxon>Pseudonocardiaceae</taxon>
        <taxon>Actinokineospora</taxon>
    </lineage>
</organism>
<gene>
    <name evidence="8" type="ORF">Aglo03_13590</name>
</gene>
<evidence type="ECO:0000256" key="1">
    <source>
        <dbReference type="ARBA" id="ARBA00005820"/>
    </source>
</evidence>
<dbReference type="PROSITE" id="PS50005">
    <property type="entry name" value="TPR"/>
    <property type="match status" value="1"/>
</dbReference>
<dbReference type="SMART" id="SM00862">
    <property type="entry name" value="Trans_reg_C"/>
    <property type="match status" value="1"/>
</dbReference>
<dbReference type="PANTHER" id="PTHR35807:SF1">
    <property type="entry name" value="TRANSCRIPTIONAL REGULATOR REDD"/>
    <property type="match status" value="1"/>
</dbReference>
<dbReference type="GO" id="GO:0000160">
    <property type="term" value="P:phosphorelay signal transduction system"/>
    <property type="evidence" value="ECO:0007669"/>
    <property type="project" value="InterPro"/>
</dbReference>
<proteinExistence type="inferred from homology"/>
<keyword evidence="2" id="KW-0805">Transcription regulation</keyword>
<dbReference type="GO" id="GO:0043531">
    <property type="term" value="F:ADP binding"/>
    <property type="evidence" value="ECO:0007669"/>
    <property type="project" value="InterPro"/>
</dbReference>
<dbReference type="AlphaFoldDB" id="A0A9W6V927"/>
<keyword evidence="5" id="KW-0802">TPR repeat</keyword>
<sequence length="1056" mass="113967">MVAWEFGVLGPLTARRDGTLVGLSAAKQRIVLATLALRVGEVVPVDHLVAALWDERAPSGARQTCQAYAMRLRQALGDQDAVVTRHGGYLLDVDPERVDHVRFTSLVAEARGLGARERAALLRRALELWRGPALADVPSEALHRDEVPALAEQRLSALELRIQADIELGGHAEVIGELRALTAEHPFREGFWGDLMLALYRSSRQADALQVYRELDDTLAEELGLRPGERLRQLHDAVLRNDPSLDAAPAPVVAAPTRVSTVARTTLPPDIGDFVGRAEEVRLAGELLTTRGAAAPIVVLSGPPGVGKSALAVHVAHRLRPEFPGGILHVNLLGYSTAQTMGISQALRYFLRACDVPAEQIPLDQDDQEVVFQTLLTGKRVLLVLDNAAHADQVRRLLPAEPSCAVLVTSRSDLRGLTALQGARRIPVDILAEREARALVAGIVGAAVDADPVASAELTTLCGRLPLALRIAAANLSSRPVPDVADYVSELRRDDRIAALAVEGDESAAVEATFVPSYRALKPEARRLFRLLGLTPGADFTVPAAAALLRVPFDEATRLVEQLAAASLVQQYEPRRYQFHDLLRLYAGTIARDEEDAPTRERVLRRLYEHYLHTADAAAELLNPTLARLPRPEPTTEPAVPHLADEEAAAAWFDAERANLVAVIEQAVAVAPEFSWHLTDAVRGYLHSRRLDADLLTATNTAIAAAEASDARVVRAWLHNSRGTLHWSRGDYPAAIADLTEALAGHRAEGERRGESSAVGNLGIVHLELGELRTAVGHARAALAICREIGDPRIEAATLVNLGAMHLETANLADARKHLTEALALADRWDLTHTEATARNNLGGVCLRQGDIDEALAHHQAALAIYHRLRSRHDEAEVLQNLAATYREAGRLDEAVEHCQRALTLAEQTRNLRYEADALNTLASIELRVGHRASALAKHTTALRLSRDAGYRQGEITALIGLGAHHRAVGAPELARAPVQEALALAERTGFRLREGQALVALAGVELDLGQRAAAAELAGRAMDMATTNGDTLGQTRARRVLDALANDVAAATPGQ</sequence>
<dbReference type="PROSITE" id="PS51755">
    <property type="entry name" value="OMPR_PHOB"/>
    <property type="match status" value="1"/>
</dbReference>
<dbReference type="Proteomes" id="UP001165042">
    <property type="component" value="Unassembled WGS sequence"/>
</dbReference>
<dbReference type="InterPro" id="IPR005158">
    <property type="entry name" value="BTAD"/>
</dbReference>
<dbReference type="GO" id="GO:0003677">
    <property type="term" value="F:DNA binding"/>
    <property type="evidence" value="ECO:0007669"/>
    <property type="project" value="UniProtKB-UniRule"/>
</dbReference>
<dbReference type="GO" id="GO:0006355">
    <property type="term" value="P:regulation of DNA-templated transcription"/>
    <property type="evidence" value="ECO:0007669"/>
    <property type="project" value="InterPro"/>
</dbReference>
<evidence type="ECO:0000256" key="5">
    <source>
        <dbReference type="PROSITE-ProRule" id="PRU00339"/>
    </source>
</evidence>
<dbReference type="CDD" id="cd15831">
    <property type="entry name" value="BTAD"/>
    <property type="match status" value="1"/>
</dbReference>
<dbReference type="SUPFAM" id="SSF48452">
    <property type="entry name" value="TPR-like"/>
    <property type="match status" value="3"/>
</dbReference>
<evidence type="ECO:0000256" key="4">
    <source>
        <dbReference type="ARBA" id="ARBA00023163"/>
    </source>
</evidence>
<feature type="DNA-binding region" description="OmpR/PhoB-type" evidence="6">
    <location>
        <begin position="1"/>
        <end position="93"/>
    </location>
</feature>
<dbReference type="PANTHER" id="PTHR35807">
    <property type="entry name" value="TRANSCRIPTIONAL REGULATOR REDD-RELATED"/>
    <property type="match status" value="1"/>
</dbReference>
<dbReference type="InterPro" id="IPR003593">
    <property type="entry name" value="AAA+_ATPase"/>
</dbReference>
<dbReference type="Gene3D" id="1.25.40.10">
    <property type="entry name" value="Tetratricopeptide repeat domain"/>
    <property type="match status" value="3"/>
</dbReference>
<evidence type="ECO:0000313" key="8">
    <source>
        <dbReference type="EMBL" id="GLW90543.1"/>
    </source>
</evidence>
<dbReference type="InterPro" id="IPR027417">
    <property type="entry name" value="P-loop_NTPase"/>
</dbReference>
<dbReference type="Pfam" id="PF00931">
    <property type="entry name" value="NB-ARC"/>
    <property type="match status" value="1"/>
</dbReference>
<keyword evidence="4" id="KW-0804">Transcription</keyword>
<dbReference type="InterPro" id="IPR016032">
    <property type="entry name" value="Sig_transdc_resp-reg_C-effctor"/>
</dbReference>
<dbReference type="PRINTS" id="PR00364">
    <property type="entry name" value="DISEASERSIST"/>
</dbReference>
<evidence type="ECO:0000256" key="6">
    <source>
        <dbReference type="PROSITE-ProRule" id="PRU01091"/>
    </source>
</evidence>
<dbReference type="InterPro" id="IPR011990">
    <property type="entry name" value="TPR-like_helical_dom_sf"/>
</dbReference>
<dbReference type="SMART" id="SM00382">
    <property type="entry name" value="AAA"/>
    <property type="match status" value="1"/>
</dbReference>
<evidence type="ECO:0000256" key="2">
    <source>
        <dbReference type="ARBA" id="ARBA00023015"/>
    </source>
</evidence>
<dbReference type="SMART" id="SM00028">
    <property type="entry name" value="TPR"/>
    <property type="match status" value="8"/>
</dbReference>
<dbReference type="SUPFAM" id="SSF46894">
    <property type="entry name" value="C-terminal effector domain of the bipartite response regulators"/>
    <property type="match status" value="1"/>
</dbReference>
<dbReference type="Gene3D" id="1.10.10.10">
    <property type="entry name" value="Winged helix-like DNA-binding domain superfamily/Winged helix DNA-binding domain"/>
    <property type="match status" value="1"/>
</dbReference>
<dbReference type="InterPro" id="IPR036388">
    <property type="entry name" value="WH-like_DNA-bd_sf"/>
</dbReference>
<name>A0A9W6V927_9PSEU</name>
<reference evidence="8" key="1">
    <citation type="submission" date="2023-02" db="EMBL/GenBank/DDBJ databases">
        <title>Actinokineospora globicatena NBRC 15670.</title>
        <authorList>
            <person name="Ichikawa N."/>
            <person name="Sato H."/>
            <person name="Tonouchi N."/>
        </authorList>
    </citation>
    <scope>NUCLEOTIDE SEQUENCE</scope>
    <source>
        <strain evidence="8">NBRC 15670</strain>
    </source>
</reference>
<evidence type="ECO:0000259" key="7">
    <source>
        <dbReference type="PROSITE" id="PS51755"/>
    </source>
</evidence>
<dbReference type="InterPro" id="IPR051677">
    <property type="entry name" value="AfsR-DnrI-RedD_regulator"/>
</dbReference>
<evidence type="ECO:0000313" key="9">
    <source>
        <dbReference type="Proteomes" id="UP001165042"/>
    </source>
</evidence>
<keyword evidence="9" id="KW-1185">Reference proteome</keyword>
<dbReference type="SUPFAM" id="SSF52540">
    <property type="entry name" value="P-loop containing nucleoside triphosphate hydrolases"/>
    <property type="match status" value="1"/>
</dbReference>
<dbReference type="InterPro" id="IPR001867">
    <property type="entry name" value="OmpR/PhoB-type_DNA-bd"/>
</dbReference>
<dbReference type="Pfam" id="PF03704">
    <property type="entry name" value="BTAD"/>
    <property type="match status" value="1"/>
</dbReference>
<dbReference type="EMBL" id="BSSD01000001">
    <property type="protein sequence ID" value="GLW90543.1"/>
    <property type="molecule type" value="Genomic_DNA"/>
</dbReference>
<accession>A0A9W6V927</accession>
<dbReference type="Pfam" id="PF13424">
    <property type="entry name" value="TPR_12"/>
    <property type="match status" value="2"/>
</dbReference>
<dbReference type="Gene3D" id="3.40.50.300">
    <property type="entry name" value="P-loop containing nucleotide triphosphate hydrolases"/>
    <property type="match status" value="1"/>
</dbReference>
<dbReference type="InterPro" id="IPR019734">
    <property type="entry name" value="TPR_rpt"/>
</dbReference>
<dbReference type="InterPro" id="IPR002182">
    <property type="entry name" value="NB-ARC"/>
</dbReference>